<gene>
    <name evidence="3" type="ORF">SAMN05192534_10240</name>
</gene>
<dbReference type="AlphaFoldDB" id="A0A1G8A7Z4"/>
<dbReference type="STRING" id="568899.SAMN05192534_10240"/>
<feature type="chain" id="PRO_5011747045" evidence="2">
    <location>
        <begin position="25"/>
        <end position="345"/>
    </location>
</feature>
<dbReference type="EMBL" id="FNDK01000002">
    <property type="protein sequence ID" value="SDH16510.1"/>
    <property type="molecule type" value="Genomic_DNA"/>
</dbReference>
<dbReference type="Gene3D" id="3.40.190.170">
    <property type="entry name" value="Bacterial extracellular solute-binding protein, family 7"/>
    <property type="match status" value="1"/>
</dbReference>
<name>A0A1G8A7Z4_9BACI</name>
<sequence>MKRLLHGSVLLFLTTMTLVGCSFSSSVDNETNESNEEGIKERNFVTAHIVPEGHVWHQSLLVLEEEVAEATDGKWTFDYYPQGTLGNQNDMYQQLQVGSIDLSVLVGAELNSHSEAFASWTMPFIMRNHEDAFEMAQTEEAHALFETLDQVEGKGYFFAGMRHVLAKNGPIESIEDLQGVPLRISPSPAITDFWQEAGAGPTPVPAADLYTSFQTGVVDAIDIDLDLMMNNAYNDIGSYFTPLNHMTWPGTVLLNEQLWNDFSEEEKEIFNNALEKAIAANKEMVIQMEQDYMQDFEEQGGTISNIENLDPFYEVAEKVHKDYGERNDYIQDFIDKAKEISEYDR</sequence>
<evidence type="ECO:0000256" key="2">
    <source>
        <dbReference type="SAM" id="SignalP"/>
    </source>
</evidence>
<protein>
    <submittedName>
        <fullName evidence="3">TRAP-type C4-dicarboxylate transport system, substrate-binding protein</fullName>
    </submittedName>
</protein>
<proteinExistence type="predicted"/>
<evidence type="ECO:0000313" key="3">
    <source>
        <dbReference type="EMBL" id="SDH16510.1"/>
    </source>
</evidence>
<dbReference type="NCBIfam" id="NF037995">
    <property type="entry name" value="TRAP_S1"/>
    <property type="match status" value="1"/>
</dbReference>
<feature type="signal peptide" evidence="2">
    <location>
        <begin position="1"/>
        <end position="24"/>
    </location>
</feature>
<keyword evidence="1 2" id="KW-0732">Signal</keyword>
<dbReference type="Pfam" id="PF03480">
    <property type="entry name" value="DctP"/>
    <property type="match status" value="1"/>
</dbReference>
<dbReference type="InterPro" id="IPR018389">
    <property type="entry name" value="DctP_fam"/>
</dbReference>
<dbReference type="Proteomes" id="UP000199163">
    <property type="component" value="Unassembled WGS sequence"/>
</dbReference>
<dbReference type="PANTHER" id="PTHR33376">
    <property type="match status" value="1"/>
</dbReference>
<dbReference type="GO" id="GO:0030246">
    <property type="term" value="F:carbohydrate binding"/>
    <property type="evidence" value="ECO:0007669"/>
    <property type="project" value="TreeGrafter"/>
</dbReference>
<dbReference type="CDD" id="cd13603">
    <property type="entry name" value="PBP2_TRAP_Siap_TeaA_like"/>
    <property type="match status" value="1"/>
</dbReference>
<dbReference type="InterPro" id="IPR038404">
    <property type="entry name" value="TRAP_DctP_sf"/>
</dbReference>
<dbReference type="PROSITE" id="PS51257">
    <property type="entry name" value="PROKAR_LIPOPROTEIN"/>
    <property type="match status" value="1"/>
</dbReference>
<evidence type="ECO:0000256" key="1">
    <source>
        <dbReference type="ARBA" id="ARBA00022729"/>
    </source>
</evidence>
<keyword evidence="4" id="KW-1185">Reference proteome</keyword>
<dbReference type="OrthoDB" id="9776801at2"/>
<dbReference type="RefSeq" id="WP_091271222.1">
    <property type="nucleotide sequence ID" value="NZ_FNDK01000002.1"/>
</dbReference>
<dbReference type="GO" id="GO:0055085">
    <property type="term" value="P:transmembrane transport"/>
    <property type="evidence" value="ECO:0007669"/>
    <property type="project" value="InterPro"/>
</dbReference>
<dbReference type="PANTHER" id="PTHR33376:SF2">
    <property type="entry name" value="DICARBOXYLATE-BINDING PERIPLASMIC PROTEIN"/>
    <property type="match status" value="1"/>
</dbReference>
<evidence type="ECO:0000313" key="4">
    <source>
        <dbReference type="Proteomes" id="UP000199163"/>
    </source>
</evidence>
<reference evidence="3 4" key="1">
    <citation type="submission" date="2016-10" db="EMBL/GenBank/DDBJ databases">
        <authorList>
            <person name="de Groot N.N."/>
        </authorList>
    </citation>
    <scope>NUCLEOTIDE SEQUENCE [LARGE SCALE GENOMIC DNA]</scope>
    <source>
        <strain evidence="3 4">DSM 21632</strain>
    </source>
</reference>
<accession>A0A1G8A7Z4</accession>
<organism evidence="3 4">
    <name type="scientific">Alteribacillus persepolensis</name>
    <dbReference type="NCBI Taxonomy" id="568899"/>
    <lineage>
        <taxon>Bacteria</taxon>
        <taxon>Bacillati</taxon>
        <taxon>Bacillota</taxon>
        <taxon>Bacilli</taxon>
        <taxon>Bacillales</taxon>
        <taxon>Bacillaceae</taxon>
        <taxon>Alteribacillus</taxon>
    </lineage>
</organism>